<comment type="similarity">
    <text evidence="2 9">Belongs to the CN hydrolase family. Apolipoprotein N-acyltransferase subfamily.</text>
</comment>
<evidence type="ECO:0000256" key="3">
    <source>
        <dbReference type="ARBA" id="ARBA00022475"/>
    </source>
</evidence>
<evidence type="ECO:0000256" key="9">
    <source>
        <dbReference type="HAMAP-Rule" id="MF_01148"/>
    </source>
</evidence>
<feature type="transmembrane region" description="Helical" evidence="9">
    <location>
        <begin position="31"/>
        <end position="47"/>
    </location>
</feature>
<keyword evidence="8 9" id="KW-0012">Acyltransferase</keyword>
<protein>
    <recommendedName>
        <fullName evidence="9">Apolipoprotein N-acyltransferase</fullName>
        <shortName evidence="9">ALP N-acyltransferase</shortName>
        <ecNumber evidence="9">2.3.1.269</ecNumber>
    </recommendedName>
</protein>
<dbReference type="AlphaFoldDB" id="A0A850SZ94"/>
<accession>A0A850SZ94</accession>
<dbReference type="GO" id="GO:0016410">
    <property type="term" value="F:N-acyltransferase activity"/>
    <property type="evidence" value="ECO:0007669"/>
    <property type="project" value="UniProtKB-UniRule"/>
</dbReference>
<evidence type="ECO:0000256" key="8">
    <source>
        <dbReference type="ARBA" id="ARBA00023315"/>
    </source>
</evidence>
<comment type="catalytic activity">
    <reaction evidence="9">
        <text>N-terminal S-1,2-diacyl-sn-glyceryl-L-cysteinyl-[lipoprotein] + a glycerophospholipid = N-acyl-S-1,2-diacyl-sn-glyceryl-L-cysteinyl-[lipoprotein] + a 2-acyl-sn-glycero-3-phospholipid + H(+)</text>
        <dbReference type="Rhea" id="RHEA:48228"/>
        <dbReference type="Rhea" id="RHEA-COMP:14681"/>
        <dbReference type="Rhea" id="RHEA-COMP:14684"/>
        <dbReference type="ChEBI" id="CHEBI:15378"/>
        <dbReference type="ChEBI" id="CHEBI:136912"/>
        <dbReference type="ChEBI" id="CHEBI:140656"/>
        <dbReference type="ChEBI" id="CHEBI:140657"/>
        <dbReference type="ChEBI" id="CHEBI:140660"/>
        <dbReference type="EC" id="2.3.1.269"/>
    </reaction>
</comment>
<dbReference type="RefSeq" id="WP_178365521.1">
    <property type="nucleotide sequence ID" value="NZ_JACADJ010000007.1"/>
</dbReference>
<dbReference type="PANTHER" id="PTHR38686:SF1">
    <property type="entry name" value="APOLIPOPROTEIN N-ACYLTRANSFERASE"/>
    <property type="match status" value="1"/>
</dbReference>
<dbReference type="PANTHER" id="PTHR38686">
    <property type="entry name" value="APOLIPOPROTEIN N-ACYLTRANSFERASE"/>
    <property type="match status" value="1"/>
</dbReference>
<dbReference type="CDD" id="cd07571">
    <property type="entry name" value="ALP_N-acyl_transferase"/>
    <property type="match status" value="1"/>
</dbReference>
<keyword evidence="4 9" id="KW-0808">Transferase</keyword>
<reference evidence="11 12" key="1">
    <citation type="submission" date="2020-06" db="EMBL/GenBank/DDBJ databases">
        <title>High-quality draft genome of sulfate reducer Desulfobacter latus type strain AcrS2 isolated from marine sediment.</title>
        <authorList>
            <person name="Hoppe M."/>
            <person name="Larsen C.K."/>
            <person name="Marshall I.P.G."/>
            <person name="Schramm A."/>
            <person name="Marietou A.G."/>
        </authorList>
    </citation>
    <scope>NUCLEOTIDE SEQUENCE [LARGE SCALE GENOMIC DNA]</scope>
    <source>
        <strain evidence="11 12">AcRS2</strain>
    </source>
</reference>
<keyword evidence="5 9" id="KW-0812">Transmembrane</keyword>
<comment type="pathway">
    <text evidence="9">Protein modification; lipoprotein biosynthesis (N-acyl transfer).</text>
</comment>
<dbReference type="InterPro" id="IPR045378">
    <property type="entry name" value="LNT_N"/>
</dbReference>
<keyword evidence="7 9" id="KW-0472">Membrane</keyword>
<feature type="transmembrane region" description="Helical" evidence="9">
    <location>
        <begin position="54"/>
        <end position="75"/>
    </location>
</feature>
<feature type="transmembrane region" description="Helical" evidence="9">
    <location>
        <begin position="197"/>
        <end position="218"/>
    </location>
</feature>
<feature type="transmembrane region" description="Helical" evidence="9">
    <location>
        <begin position="123"/>
        <end position="145"/>
    </location>
</feature>
<feature type="transmembrane region" description="Helical" evidence="9">
    <location>
        <begin position="87"/>
        <end position="111"/>
    </location>
</feature>
<feature type="transmembrane region" description="Helical" evidence="9">
    <location>
        <begin position="493"/>
        <end position="511"/>
    </location>
</feature>
<dbReference type="EMBL" id="JACADJ010000007">
    <property type="protein sequence ID" value="NWH04071.1"/>
    <property type="molecule type" value="Genomic_DNA"/>
</dbReference>
<evidence type="ECO:0000256" key="6">
    <source>
        <dbReference type="ARBA" id="ARBA00022989"/>
    </source>
</evidence>
<name>A0A850SZ94_9BACT</name>
<evidence type="ECO:0000256" key="5">
    <source>
        <dbReference type="ARBA" id="ARBA00022692"/>
    </source>
</evidence>
<evidence type="ECO:0000256" key="7">
    <source>
        <dbReference type="ARBA" id="ARBA00023136"/>
    </source>
</evidence>
<dbReference type="Pfam" id="PF20154">
    <property type="entry name" value="LNT_N"/>
    <property type="match status" value="1"/>
</dbReference>
<dbReference type="GO" id="GO:0005886">
    <property type="term" value="C:plasma membrane"/>
    <property type="evidence" value="ECO:0007669"/>
    <property type="project" value="UniProtKB-SubCell"/>
</dbReference>
<feature type="domain" description="CN hydrolase" evidence="10">
    <location>
        <begin position="238"/>
        <end position="480"/>
    </location>
</feature>
<sequence>MHFKLIYGTLLPLVPAWVAGLMLFSAFPGPGFYPAAFFALVPLWLSIDRLDSTQAFYAGIGTGIGFYLPLIYWISPTLIEYGGLNSFVAISCLLLLVLYLSLYTGAFALVLKRVPVPDGLIPFWGAVVWVALEYIRTYLFSGFPWGVLGYSQYPNLVLIQAADTFGVLGISFLLVLANGTLVIAFKAFSQKAWPKKINMAGLTLAVILICSAFIYGHFKRAEIRAQINRVPSRKISVIQANIPQDRKWDKEFISETIDRYSRLSLQTIPCDLVVWPETALPFYYGMDPVPSNRVDAIVRQAGTFFLIGIPAVQSSEQGLLYYNRACMLSPLALPTGYYDKHHLVPFGEYVPFKSLLRFAEKLTAGAGDFSKGQTGPVPLKFGTGTTGVLICFEILFPDIARKFVLNGADILTTMTNDAWFGRTQAARQHFSIAVFRAVENRRSVVRAANTGISGFIDPAGTILEKTDIFTACALTRQVPVMSGKTFYTRHGDLAAKACLVAFFLICVIKSMRKKFRRIL</sequence>
<feature type="transmembrane region" description="Helical" evidence="9">
    <location>
        <begin position="5"/>
        <end position="25"/>
    </location>
</feature>
<feature type="transmembrane region" description="Helical" evidence="9">
    <location>
        <begin position="165"/>
        <end position="185"/>
    </location>
</feature>
<dbReference type="HAMAP" id="MF_01148">
    <property type="entry name" value="Lnt"/>
    <property type="match status" value="1"/>
</dbReference>
<evidence type="ECO:0000256" key="2">
    <source>
        <dbReference type="ARBA" id="ARBA00010065"/>
    </source>
</evidence>
<dbReference type="Pfam" id="PF00795">
    <property type="entry name" value="CN_hydrolase"/>
    <property type="match status" value="1"/>
</dbReference>
<evidence type="ECO:0000313" key="11">
    <source>
        <dbReference type="EMBL" id="NWH04071.1"/>
    </source>
</evidence>
<evidence type="ECO:0000256" key="1">
    <source>
        <dbReference type="ARBA" id="ARBA00004651"/>
    </source>
</evidence>
<proteinExistence type="inferred from homology"/>
<dbReference type="Proteomes" id="UP000553343">
    <property type="component" value="Unassembled WGS sequence"/>
</dbReference>
<dbReference type="InterPro" id="IPR036526">
    <property type="entry name" value="C-N_Hydrolase_sf"/>
</dbReference>
<keyword evidence="11" id="KW-0449">Lipoprotein</keyword>
<evidence type="ECO:0000313" key="12">
    <source>
        <dbReference type="Proteomes" id="UP000553343"/>
    </source>
</evidence>
<dbReference type="InterPro" id="IPR004563">
    <property type="entry name" value="Apolipo_AcylTrfase"/>
</dbReference>
<keyword evidence="6 9" id="KW-1133">Transmembrane helix</keyword>
<dbReference type="GO" id="GO:0042158">
    <property type="term" value="P:lipoprotein biosynthetic process"/>
    <property type="evidence" value="ECO:0007669"/>
    <property type="project" value="UniProtKB-UniRule"/>
</dbReference>
<gene>
    <name evidence="9 11" type="primary">lnt</name>
    <name evidence="11" type="ORF">HXW94_03540</name>
</gene>
<organism evidence="11 12">
    <name type="scientific">Desulfobacter latus</name>
    <dbReference type="NCBI Taxonomy" id="2292"/>
    <lineage>
        <taxon>Bacteria</taxon>
        <taxon>Pseudomonadati</taxon>
        <taxon>Thermodesulfobacteriota</taxon>
        <taxon>Desulfobacteria</taxon>
        <taxon>Desulfobacterales</taxon>
        <taxon>Desulfobacteraceae</taxon>
        <taxon>Desulfobacter</taxon>
    </lineage>
</organism>
<comment type="subcellular location">
    <subcellularLocation>
        <location evidence="1 9">Cell membrane</location>
        <topology evidence="1 9">Multi-pass membrane protein</topology>
    </subcellularLocation>
</comment>
<dbReference type="Gene3D" id="3.60.110.10">
    <property type="entry name" value="Carbon-nitrogen hydrolase"/>
    <property type="match status" value="1"/>
</dbReference>
<dbReference type="NCBIfam" id="TIGR00546">
    <property type="entry name" value="lnt"/>
    <property type="match status" value="1"/>
</dbReference>
<comment type="function">
    <text evidence="9">Catalyzes the phospholipid dependent N-acylation of the N-terminal cysteine of apolipoprotein, the last step in lipoprotein maturation.</text>
</comment>
<dbReference type="EC" id="2.3.1.269" evidence="9"/>
<keyword evidence="12" id="KW-1185">Reference proteome</keyword>
<evidence type="ECO:0000259" key="10">
    <source>
        <dbReference type="PROSITE" id="PS50263"/>
    </source>
</evidence>
<dbReference type="PROSITE" id="PS50263">
    <property type="entry name" value="CN_HYDROLASE"/>
    <property type="match status" value="1"/>
</dbReference>
<keyword evidence="3 9" id="KW-1003">Cell membrane</keyword>
<comment type="caution">
    <text evidence="11">The sequence shown here is derived from an EMBL/GenBank/DDBJ whole genome shotgun (WGS) entry which is preliminary data.</text>
</comment>
<evidence type="ECO:0000256" key="4">
    <source>
        <dbReference type="ARBA" id="ARBA00022679"/>
    </source>
</evidence>
<dbReference type="InterPro" id="IPR003010">
    <property type="entry name" value="C-N_Hydrolase"/>
</dbReference>
<dbReference type="SUPFAM" id="SSF56317">
    <property type="entry name" value="Carbon-nitrogen hydrolase"/>
    <property type="match status" value="1"/>
</dbReference>
<dbReference type="UniPathway" id="UPA00666"/>